<proteinExistence type="inferred from homology"/>
<dbReference type="NCBIfam" id="NF000849">
    <property type="entry name" value="PRK00075.1-1"/>
    <property type="match status" value="1"/>
</dbReference>
<comment type="caution">
    <text evidence="7">The sequence shown here is derived from an EMBL/GenBank/DDBJ whole genome shotgun (WGS) entry which is preliminary data.</text>
</comment>
<dbReference type="NCBIfam" id="TIGR00312">
    <property type="entry name" value="cbiD"/>
    <property type="match status" value="1"/>
</dbReference>
<dbReference type="PANTHER" id="PTHR35863:SF1">
    <property type="entry name" value="COBALT-PRECORRIN-5B C(1)-METHYLTRANSFERASE"/>
    <property type="match status" value="1"/>
</dbReference>
<keyword evidence="1 5" id="KW-0169">Cobalamin biosynthesis</keyword>
<evidence type="ECO:0000256" key="5">
    <source>
        <dbReference type="HAMAP-Rule" id="MF_00787"/>
    </source>
</evidence>
<dbReference type="GO" id="GO:0032259">
    <property type="term" value="P:methylation"/>
    <property type="evidence" value="ECO:0007669"/>
    <property type="project" value="UniProtKB-KW"/>
</dbReference>
<protein>
    <recommendedName>
        <fullName evidence="5">Cobalt-precorrin-5B C(1)-methyltransferase</fullName>
        <ecNumber evidence="5">2.1.1.195</ecNumber>
    </recommendedName>
    <alternativeName>
        <fullName evidence="5">Cobalt-precorrin-6A synthase</fullName>
    </alternativeName>
</protein>
<dbReference type="GO" id="GO:0019251">
    <property type="term" value="P:anaerobic cobalamin biosynthetic process"/>
    <property type="evidence" value="ECO:0007669"/>
    <property type="project" value="UniProtKB-UniRule"/>
</dbReference>
<evidence type="ECO:0000256" key="2">
    <source>
        <dbReference type="ARBA" id="ARBA00022603"/>
    </source>
</evidence>
<reference evidence="7" key="1">
    <citation type="journal article" date="2020" name="mSystems">
        <title>Genome- and Community-Level Interaction Insights into Carbon Utilization and Element Cycling Functions of Hydrothermarchaeota in Hydrothermal Sediment.</title>
        <authorList>
            <person name="Zhou Z."/>
            <person name="Liu Y."/>
            <person name="Xu W."/>
            <person name="Pan J."/>
            <person name="Luo Z.H."/>
            <person name="Li M."/>
        </authorList>
    </citation>
    <scope>NUCLEOTIDE SEQUENCE [LARGE SCALE GENOMIC DNA]</scope>
    <source>
        <strain evidence="7">SpSt-767</strain>
    </source>
</reference>
<dbReference type="PANTHER" id="PTHR35863">
    <property type="entry name" value="COBALT-PRECORRIN-5B C(1)-METHYLTRANSFERASE"/>
    <property type="match status" value="1"/>
</dbReference>
<keyword evidence="3 5" id="KW-0808">Transferase</keyword>
<dbReference type="UniPathway" id="UPA00148">
    <property type="reaction ID" value="UER00227"/>
</dbReference>
<dbReference type="PIRSF" id="PIRSF026782">
    <property type="entry name" value="CbiD"/>
    <property type="match status" value="1"/>
</dbReference>
<comment type="function">
    <text evidence="5">Catalyzes the methylation of C-1 in cobalt-precorrin-5B to form cobalt-precorrin-6A.</text>
</comment>
<sequence>MAVSRHTIGTLGNEPDQSENDGPVRLPGPRKTLRVGFSTGSAATAAAQGALRQLLGLPGGETVEVSLPGGESLTIPLLSHGRSGSRGEALVVKDAGDDPDATHGARIGARVGFAGEGSQETLILRGGEGVGRVTKPGLPVAVGEPAINPVPRRMLQKNLAALWQESGLDRPLQVEVEIFVPDGVEIARHTLNPRLGILGGISILGTTGLVRPFSHDAYRATIVSALKVARAVGLASAVLTTGGKSEEYLRDILPRRPEESFVQMGDYVRFALRAAINLGFTRLTVGAFFGKAVKIAQGFGHTHASRGLANFRELARWIYEITGNPDLAQAVARANTAREVLENLPAASLPAVIGEVGRRMLAALRDHVGPTPELAAVIMDFNGTPLFWGGEVEGAQ</sequence>
<organism evidence="7">
    <name type="scientific">Desulfobacca acetoxidans</name>
    <dbReference type="NCBI Taxonomy" id="60893"/>
    <lineage>
        <taxon>Bacteria</taxon>
        <taxon>Pseudomonadati</taxon>
        <taxon>Thermodesulfobacteriota</taxon>
        <taxon>Desulfobaccia</taxon>
        <taxon>Desulfobaccales</taxon>
        <taxon>Desulfobaccaceae</taxon>
        <taxon>Desulfobacca</taxon>
    </lineage>
</organism>
<evidence type="ECO:0000256" key="3">
    <source>
        <dbReference type="ARBA" id="ARBA00022679"/>
    </source>
</evidence>
<comment type="catalytic activity">
    <reaction evidence="5">
        <text>Co-precorrin-5B + S-adenosyl-L-methionine = Co-precorrin-6A + S-adenosyl-L-homocysteine</text>
        <dbReference type="Rhea" id="RHEA:26285"/>
        <dbReference type="ChEBI" id="CHEBI:57856"/>
        <dbReference type="ChEBI" id="CHEBI:59789"/>
        <dbReference type="ChEBI" id="CHEBI:60063"/>
        <dbReference type="ChEBI" id="CHEBI:60064"/>
        <dbReference type="EC" id="2.1.1.195"/>
    </reaction>
</comment>
<feature type="region of interest" description="Disordered" evidence="6">
    <location>
        <begin position="1"/>
        <end position="29"/>
    </location>
</feature>
<keyword evidence="4 5" id="KW-0949">S-adenosyl-L-methionine</keyword>
<evidence type="ECO:0000256" key="1">
    <source>
        <dbReference type="ARBA" id="ARBA00022573"/>
    </source>
</evidence>
<evidence type="ECO:0000313" key="7">
    <source>
        <dbReference type="EMBL" id="HHS30086.1"/>
    </source>
</evidence>
<name>A0A7V6DQE4_9BACT</name>
<dbReference type="HAMAP" id="MF_00787">
    <property type="entry name" value="CbiD"/>
    <property type="match status" value="1"/>
</dbReference>
<dbReference type="InterPro" id="IPR002748">
    <property type="entry name" value="CbiD"/>
</dbReference>
<accession>A0A7V6DQE4</accession>
<dbReference type="Gene3D" id="3.30.2110.10">
    <property type="entry name" value="CbiD-like"/>
    <property type="match status" value="1"/>
</dbReference>
<dbReference type="AlphaFoldDB" id="A0A7V6DQE4"/>
<dbReference type="EMBL" id="DTGR01000162">
    <property type="protein sequence ID" value="HHS30086.1"/>
    <property type="molecule type" value="Genomic_DNA"/>
</dbReference>
<dbReference type="InterPro" id="IPR036074">
    <property type="entry name" value="CbiD_sf"/>
</dbReference>
<dbReference type="GO" id="GO:0008168">
    <property type="term" value="F:methyltransferase activity"/>
    <property type="evidence" value="ECO:0007669"/>
    <property type="project" value="UniProtKB-UniRule"/>
</dbReference>
<comment type="pathway">
    <text evidence="5">Cofactor biosynthesis; adenosylcobalamin biosynthesis; cob(II)yrinate a,c-diamide from sirohydrochlorin (anaerobic route): step 6/10.</text>
</comment>
<evidence type="ECO:0000256" key="4">
    <source>
        <dbReference type="ARBA" id="ARBA00022691"/>
    </source>
</evidence>
<keyword evidence="2 5" id="KW-0489">Methyltransferase</keyword>
<dbReference type="Pfam" id="PF01888">
    <property type="entry name" value="CbiD"/>
    <property type="match status" value="1"/>
</dbReference>
<dbReference type="EC" id="2.1.1.195" evidence="5"/>
<dbReference type="SUPFAM" id="SSF111342">
    <property type="entry name" value="CbiD-like"/>
    <property type="match status" value="1"/>
</dbReference>
<evidence type="ECO:0000256" key="6">
    <source>
        <dbReference type="SAM" id="MobiDB-lite"/>
    </source>
</evidence>
<comment type="similarity">
    <text evidence="5">Belongs to the CbiD family.</text>
</comment>
<gene>
    <name evidence="5" type="primary">cbiD</name>
    <name evidence="7" type="ORF">ENV52_10350</name>
</gene>